<protein>
    <submittedName>
        <fullName evidence="2">Uncharacterized protein</fullName>
    </submittedName>
</protein>
<evidence type="ECO:0000313" key="2">
    <source>
        <dbReference type="EMBL" id="ANH83033.1"/>
    </source>
</evidence>
<accession>A0A1A9I641</accession>
<name>A0A1A9I641_9BACT</name>
<dbReference type="AlphaFoldDB" id="A0A1A9I641"/>
<gene>
    <name evidence="2" type="ORF">A8C56_20415</name>
</gene>
<reference evidence="2 3" key="1">
    <citation type="submission" date="2016-05" db="EMBL/GenBank/DDBJ databases">
        <title>Niabella ginsenosidivorans BS26 whole genome sequencing.</title>
        <authorList>
            <person name="Im W.T."/>
            <person name="Siddiqi M.Z."/>
        </authorList>
    </citation>
    <scope>NUCLEOTIDE SEQUENCE [LARGE SCALE GENOMIC DNA]</scope>
    <source>
        <strain evidence="2 3">BS26</strain>
    </source>
</reference>
<dbReference type="KEGG" id="nia:A8C56_20415"/>
<proteinExistence type="predicted"/>
<sequence>MDIRFFTTLFLAFDSNFGKRFKGKALMQGFYFPRLVLLRFRRRNNRWIRSTQGLSAMQKTRWQQKKDLSDPYPAISISPDDARHSAKTATSCHA</sequence>
<evidence type="ECO:0000313" key="3">
    <source>
        <dbReference type="Proteomes" id="UP000077667"/>
    </source>
</evidence>
<keyword evidence="3" id="KW-1185">Reference proteome</keyword>
<evidence type="ECO:0000256" key="1">
    <source>
        <dbReference type="SAM" id="MobiDB-lite"/>
    </source>
</evidence>
<organism evidence="2 3">
    <name type="scientific">Niabella ginsenosidivorans</name>
    <dbReference type="NCBI Taxonomy" id="1176587"/>
    <lineage>
        <taxon>Bacteria</taxon>
        <taxon>Pseudomonadati</taxon>
        <taxon>Bacteroidota</taxon>
        <taxon>Chitinophagia</taxon>
        <taxon>Chitinophagales</taxon>
        <taxon>Chitinophagaceae</taxon>
        <taxon>Niabella</taxon>
    </lineage>
</organism>
<feature type="region of interest" description="Disordered" evidence="1">
    <location>
        <begin position="64"/>
        <end position="94"/>
    </location>
</feature>
<dbReference type="EMBL" id="CP015772">
    <property type="protein sequence ID" value="ANH83033.1"/>
    <property type="molecule type" value="Genomic_DNA"/>
</dbReference>
<dbReference type="Proteomes" id="UP000077667">
    <property type="component" value="Chromosome"/>
</dbReference>